<comment type="function">
    <text evidence="8">Uptake of L-lactate across the membrane. Can also transport D-lactate and glycolate.</text>
</comment>
<protein>
    <recommendedName>
        <fullName evidence="8">L-lactate permease</fullName>
    </recommendedName>
</protein>
<evidence type="ECO:0000256" key="5">
    <source>
        <dbReference type="ARBA" id="ARBA00022692"/>
    </source>
</evidence>
<feature type="transmembrane region" description="Helical" evidence="8">
    <location>
        <begin position="242"/>
        <end position="260"/>
    </location>
</feature>
<accession>A0ABS7L9A1</accession>
<dbReference type="PANTHER" id="PTHR30003:SF0">
    <property type="entry name" value="GLYCOLATE PERMEASE GLCA-RELATED"/>
    <property type="match status" value="1"/>
</dbReference>
<comment type="subcellular location">
    <subcellularLocation>
        <location evidence="1 8">Cell membrane</location>
        <topology evidence="1 8">Multi-pass membrane protein</topology>
    </subcellularLocation>
</comment>
<feature type="transmembrane region" description="Helical" evidence="8">
    <location>
        <begin position="394"/>
        <end position="413"/>
    </location>
</feature>
<organism evidence="9 10">
    <name type="scientific">Sellimonas caecigallum</name>
    <dbReference type="NCBI Taxonomy" id="2592333"/>
    <lineage>
        <taxon>Bacteria</taxon>
        <taxon>Bacillati</taxon>
        <taxon>Bacillota</taxon>
        <taxon>Clostridia</taxon>
        <taxon>Lachnospirales</taxon>
        <taxon>Lachnospiraceae</taxon>
        <taxon>Sellimonas</taxon>
    </lineage>
</organism>
<dbReference type="Pfam" id="PF02652">
    <property type="entry name" value="Lactate_perm"/>
    <property type="match status" value="1"/>
</dbReference>
<evidence type="ECO:0000313" key="9">
    <source>
        <dbReference type="EMBL" id="MBY0759668.1"/>
    </source>
</evidence>
<dbReference type="Proteomes" id="UP000779049">
    <property type="component" value="Unassembled WGS sequence"/>
</dbReference>
<feature type="transmembrane region" description="Helical" evidence="8">
    <location>
        <begin position="6"/>
        <end position="27"/>
    </location>
</feature>
<gene>
    <name evidence="9" type="ORF">FLB61_11340</name>
</gene>
<feature type="transmembrane region" description="Helical" evidence="8">
    <location>
        <begin position="296"/>
        <end position="316"/>
    </location>
</feature>
<dbReference type="EMBL" id="VIRV01000021">
    <property type="protein sequence ID" value="MBY0759668.1"/>
    <property type="molecule type" value="Genomic_DNA"/>
</dbReference>
<evidence type="ECO:0000256" key="1">
    <source>
        <dbReference type="ARBA" id="ARBA00004651"/>
    </source>
</evidence>
<keyword evidence="6 8" id="KW-1133">Transmembrane helix</keyword>
<evidence type="ECO:0000256" key="7">
    <source>
        <dbReference type="ARBA" id="ARBA00023136"/>
    </source>
</evidence>
<evidence type="ECO:0000256" key="6">
    <source>
        <dbReference type="ARBA" id="ARBA00022989"/>
    </source>
</evidence>
<feature type="transmembrane region" description="Helical" evidence="8">
    <location>
        <begin position="355"/>
        <end position="373"/>
    </location>
</feature>
<keyword evidence="5 8" id="KW-0812">Transmembrane</keyword>
<evidence type="ECO:0000313" key="10">
    <source>
        <dbReference type="Proteomes" id="UP000779049"/>
    </source>
</evidence>
<sequence length="536" mass="56913">MNIPINFFMWGLACLPIIVLLVLMIKFQWGATEAAPVGLVITVITGLVFYKADIRLIVSEGAKGIWNALTILLIVWTAVLMYQVGSEAKAFSVIRDGMRKLLPNELLLVLTMGWIFESFLQGITGFGVPVAVGAPLLIGIGVKPMWAVIIPLLGQSWGNTFGTLGAAWDALAMSAGLTAGSKEYLATAFCTAAFIWFWNIIDGMVICWFYGKGKAIKKGILPVMFISLIQGGGELLLTQVNTTIACFVPACISLVAVLLLGQMKPYKKDWCVEESQIMDRTFAGQSADDKPEGMTLIHAFVPYFLLSAITLIVLVVKPVNTFLSQFQIGLAFPETQTGYGYVNEATECFSPLSPFTHASMFLLLSSLIGLVYYKKKGWIKNGGVKGVFVRSVSMTMPSGIAVIGLVIMSKVMAGTGQTVVLANGIANVLGKVYVVLSPFVGLLGSFMTGSNMSSNILFGGFQTTTAGLLEVDPSVILGAQSSGGSIGSAVSPSNIILGTTTADILGNEGKVLKKIIVITVPVAIAIGVLAFAAVSL</sequence>
<keyword evidence="10" id="KW-1185">Reference proteome</keyword>
<evidence type="ECO:0000256" key="3">
    <source>
        <dbReference type="ARBA" id="ARBA00022448"/>
    </source>
</evidence>
<feature type="transmembrane region" description="Helical" evidence="8">
    <location>
        <begin position="219"/>
        <end position="236"/>
    </location>
</feature>
<feature type="transmembrane region" description="Helical" evidence="8">
    <location>
        <begin position="64"/>
        <end position="85"/>
    </location>
</feature>
<dbReference type="RefSeq" id="WP_221920224.1">
    <property type="nucleotide sequence ID" value="NZ_CP173660.1"/>
</dbReference>
<evidence type="ECO:0000256" key="2">
    <source>
        <dbReference type="ARBA" id="ARBA00010100"/>
    </source>
</evidence>
<reference evidence="9 10" key="1">
    <citation type="journal article" date="2020" name="New Microbes New Infect">
        <title>Sellimonas caecigallum sp. nov., description and genome sequence of a new member of the Sellimonas genus isolated from the cecum of feral chicken.</title>
        <authorList>
            <person name="Wongkuna S."/>
            <person name="Ghimire S."/>
            <person name="Antony L."/>
            <person name="Chankhamhaengdecha S."/>
            <person name="Janvilisri T."/>
            <person name="Scaria J."/>
        </authorList>
    </citation>
    <scope>NUCLEOTIDE SEQUENCE [LARGE SCALE GENOMIC DNA]</scope>
    <source>
        <strain evidence="9 10">SW451</strain>
    </source>
</reference>
<keyword evidence="7 8" id="KW-0472">Membrane</keyword>
<evidence type="ECO:0000256" key="8">
    <source>
        <dbReference type="RuleBase" id="RU365092"/>
    </source>
</evidence>
<comment type="caution">
    <text evidence="9">The sequence shown here is derived from an EMBL/GenBank/DDBJ whole genome shotgun (WGS) entry which is preliminary data.</text>
</comment>
<keyword evidence="3 8" id="KW-0813">Transport</keyword>
<feature type="transmembrane region" description="Helical" evidence="8">
    <location>
        <begin position="425"/>
        <end position="446"/>
    </location>
</feature>
<feature type="transmembrane region" description="Helical" evidence="8">
    <location>
        <begin position="34"/>
        <end position="52"/>
    </location>
</feature>
<dbReference type="PANTHER" id="PTHR30003">
    <property type="entry name" value="L-LACTATE PERMEASE"/>
    <property type="match status" value="1"/>
</dbReference>
<feature type="transmembrane region" description="Helical" evidence="8">
    <location>
        <begin position="515"/>
        <end position="534"/>
    </location>
</feature>
<proteinExistence type="inferred from homology"/>
<feature type="transmembrane region" description="Helical" evidence="8">
    <location>
        <begin position="185"/>
        <end position="210"/>
    </location>
</feature>
<comment type="similarity">
    <text evidence="2 8">Belongs to the lactate permease family.</text>
</comment>
<keyword evidence="4 8" id="KW-1003">Cell membrane</keyword>
<evidence type="ECO:0000256" key="4">
    <source>
        <dbReference type="ARBA" id="ARBA00022475"/>
    </source>
</evidence>
<name>A0ABS7L9A1_9FIRM</name>
<dbReference type="InterPro" id="IPR003804">
    <property type="entry name" value="Lactate_perm"/>
</dbReference>